<dbReference type="PhylomeDB" id="B3RT19"/>
<keyword evidence="13" id="KW-0406">Ion transport</keyword>
<dbReference type="FunCoup" id="B3RT19">
    <property type="interactions" value="600"/>
</dbReference>
<comment type="similarity">
    <text evidence="2">Belongs to the SLC12A transporter family.</text>
</comment>
<evidence type="ECO:0000256" key="13">
    <source>
        <dbReference type="ARBA" id="ARBA00023065"/>
    </source>
</evidence>
<evidence type="ECO:0000256" key="16">
    <source>
        <dbReference type="ARBA" id="ARBA00023180"/>
    </source>
</evidence>
<evidence type="ECO:0000256" key="21">
    <source>
        <dbReference type="ARBA" id="ARBA00063035"/>
    </source>
</evidence>
<keyword evidence="3" id="KW-0813">Transport</keyword>
<dbReference type="InterPro" id="IPR018491">
    <property type="entry name" value="SLC12_C"/>
</dbReference>
<dbReference type="GO" id="GO:1990573">
    <property type="term" value="P:potassium ion import across plasma membrane"/>
    <property type="evidence" value="ECO:0000318"/>
    <property type="project" value="GO_Central"/>
</dbReference>
<feature type="transmembrane region" description="Helical" evidence="25">
    <location>
        <begin position="461"/>
        <end position="478"/>
    </location>
</feature>
<feature type="transmembrane region" description="Helical" evidence="25">
    <location>
        <begin position="484"/>
        <end position="501"/>
    </location>
</feature>
<keyword evidence="5" id="KW-0597">Phosphoprotein</keyword>
<dbReference type="Pfam" id="PF00324">
    <property type="entry name" value="AA_permease"/>
    <property type="match status" value="1"/>
</dbReference>
<dbReference type="GeneID" id="6751826"/>
<evidence type="ECO:0000256" key="7">
    <source>
        <dbReference type="ARBA" id="ARBA00022741"/>
    </source>
</evidence>
<evidence type="ECO:0000256" key="17">
    <source>
        <dbReference type="ARBA" id="ARBA00023201"/>
    </source>
</evidence>
<evidence type="ECO:0000256" key="8">
    <source>
        <dbReference type="ARBA" id="ARBA00022840"/>
    </source>
</evidence>
<dbReference type="GO" id="GO:0035725">
    <property type="term" value="P:sodium ion transmembrane transport"/>
    <property type="evidence" value="ECO:0000318"/>
    <property type="project" value="GO_Central"/>
</dbReference>
<evidence type="ECO:0000256" key="25">
    <source>
        <dbReference type="SAM" id="Phobius"/>
    </source>
</evidence>
<evidence type="ECO:0000256" key="2">
    <source>
        <dbReference type="ARBA" id="ARBA00010593"/>
    </source>
</evidence>
<keyword evidence="9" id="KW-0832">Ubl conjugation</keyword>
<keyword evidence="11 25" id="KW-1133">Transmembrane helix</keyword>
<keyword evidence="10" id="KW-0769">Symport</keyword>
<dbReference type="GO" id="GO:0055064">
    <property type="term" value="P:chloride ion homeostasis"/>
    <property type="evidence" value="ECO:0000318"/>
    <property type="project" value="GO_Central"/>
</dbReference>
<gene>
    <name evidence="29" type="ORF">TRIADDRAFT_54806</name>
</gene>
<evidence type="ECO:0000256" key="19">
    <source>
        <dbReference type="ARBA" id="ARBA00050884"/>
    </source>
</evidence>
<evidence type="ECO:0000256" key="4">
    <source>
        <dbReference type="ARBA" id="ARBA00022475"/>
    </source>
</evidence>
<evidence type="ECO:0000256" key="5">
    <source>
        <dbReference type="ARBA" id="ARBA00022553"/>
    </source>
</evidence>
<sequence length="976" mass="107608">MDQKSELVNSKFRVKKNVIIESTEENDDIRSHASSNADEHQKTLQFTALNSSYFTTDALPMMTYYKQTLTSRDTRRNRPTLQDLHEPRVGTNVEEGRVRKMEKSKSVDAGGTQPEGPSKFGWIQGVLIRCLLNIWGVMLFLRLSWVVGEAGIGFACLIILLAATVTTITTLSMSAICSNGEVKGGGAIGLVFSAANSIGVALYIVGFAESVKDYLKAINITLVDEINDVRIIGVIAATIVFAIAMSGVAWESKAQVILFVLLIAAILNCIVGSIMYSFIMPADKVARGFTGLSAATFLNNTAPKFSPTESFFTVFGVFFPAATGILAGANISANLKEPSKSIPIGTLLAILISTIAYLGLACLFGSAVERSTIFSSSNNTYSLNCTAGCRYGLRYDNQVASMISGWEPLTAAGIFAATISSALASMIGAPNILQAVGADRLFPYLEFFSVGNGERNEPRRGIALTYIVALIFIAIAELNYIAPIISNFFLIAYALINYSCFDASQARSPGWRPSFKFYSKWCSLVGALTCVAVMFVINWWAALITIAVVIGLYKYIDYSKPVVNWGSSGHARQYINALDAAYKLNTTVSHVKNFRPQCLVLCGIPSERLPLVKFASNFTNNYGLLICGNVMQEKSNTDMKDQYKILQENKIKAVVTTVTSTDFILGARALMQASGLGKLSPNMILFGFLENWQNRDDRIENYVAIIHDAFDLNFGVAIFRDRLEKEKGENNFDKNLQESGEGVRFCSNRTKEGNNLGGEVVDFGRGVLSHNKPGKSDSKLSNNFKELLKQPVEDKYVQLKEVRKIDSVIDIWWIYDDGGLTILIPYLLSLSKRWSNCKLRIFTPGKPEKLRDTMIGMTILLKKFRIEYENVIAVGDINEEPSEESMSRFCQSFPSLGHIFGNSDIENKTKIHIKLSELLIRHSMEASLVVITLPVPRKNFCPPSVYMSWLETISGPLPCPVLLVRGNQTSVLTFNS</sequence>
<dbReference type="GO" id="GO:0006884">
    <property type="term" value="P:cell volume homeostasis"/>
    <property type="evidence" value="ECO:0000318"/>
    <property type="project" value="GO_Central"/>
</dbReference>
<feature type="transmembrane region" description="Helical" evidence="25">
    <location>
        <begin position="411"/>
        <end position="433"/>
    </location>
</feature>
<dbReference type="PANTHER" id="PTHR11827">
    <property type="entry name" value="SOLUTE CARRIER FAMILY 12, CATION COTRANSPORTERS"/>
    <property type="match status" value="1"/>
</dbReference>
<protein>
    <recommendedName>
        <fullName evidence="22">Solute carrier family 12 member 3</fullName>
    </recommendedName>
    <alternativeName>
        <fullName evidence="23">Na-Cl symporter</fullName>
    </alternativeName>
    <alternativeName>
        <fullName evidence="24">Thiazide-sensitive sodium-chloride cotransporter</fullName>
    </alternativeName>
</protein>
<dbReference type="PANTHER" id="PTHR11827:SF103">
    <property type="entry name" value="SODIUM CHLORIDE COTRANSPORTER 69, ISOFORM E"/>
    <property type="match status" value="1"/>
</dbReference>
<evidence type="ECO:0000256" key="6">
    <source>
        <dbReference type="ARBA" id="ARBA00022692"/>
    </source>
</evidence>
<dbReference type="CTD" id="6751826"/>
<keyword evidence="4" id="KW-1003">Cell membrane</keyword>
<feature type="domain" description="Amino acid permease/ SLC12A" evidence="26">
    <location>
        <begin position="125"/>
        <end position="599"/>
    </location>
</feature>
<keyword evidence="7" id="KW-0547">Nucleotide-binding</keyword>
<dbReference type="GO" id="GO:0055078">
    <property type="term" value="P:sodium ion homeostasis"/>
    <property type="evidence" value="ECO:0000318"/>
    <property type="project" value="GO_Central"/>
</dbReference>
<dbReference type="STRING" id="10228.B3RT19"/>
<feature type="transmembrane region" description="Helical" evidence="25">
    <location>
        <begin position="188"/>
        <end position="209"/>
    </location>
</feature>
<keyword evidence="16" id="KW-0325">Glycoprotein</keyword>
<comment type="catalytic activity">
    <reaction evidence="19">
        <text>chloride(out) + Na(+)(out) = chloride(in) + Na(+)(in)</text>
        <dbReference type="Rhea" id="RHEA:73887"/>
        <dbReference type="ChEBI" id="CHEBI:17996"/>
        <dbReference type="ChEBI" id="CHEBI:29101"/>
    </reaction>
</comment>
<keyword evidence="15" id="KW-1015">Disulfide bond</keyword>
<evidence type="ECO:0000256" key="23">
    <source>
        <dbReference type="ARBA" id="ARBA00076232"/>
    </source>
</evidence>
<feature type="transmembrane region" description="Helical" evidence="25">
    <location>
        <begin position="344"/>
        <end position="368"/>
    </location>
</feature>
<dbReference type="GO" id="GO:0016324">
    <property type="term" value="C:apical plasma membrane"/>
    <property type="evidence" value="ECO:0007669"/>
    <property type="project" value="UniProtKB-SubCell"/>
</dbReference>
<dbReference type="InterPro" id="IPR004841">
    <property type="entry name" value="AA-permease/SLC12A_dom"/>
</dbReference>
<dbReference type="AlphaFoldDB" id="B3RT19"/>
<dbReference type="GO" id="GO:0005524">
    <property type="term" value="F:ATP binding"/>
    <property type="evidence" value="ECO:0007669"/>
    <property type="project" value="UniProtKB-KW"/>
</dbReference>
<dbReference type="OrthoDB" id="2020542at2759"/>
<dbReference type="InterPro" id="IPR013612">
    <property type="entry name" value="AA_permease_N"/>
</dbReference>
<evidence type="ECO:0000256" key="15">
    <source>
        <dbReference type="ARBA" id="ARBA00023157"/>
    </source>
</evidence>
<evidence type="ECO:0000256" key="18">
    <source>
        <dbReference type="ARBA" id="ARBA00023214"/>
    </source>
</evidence>
<evidence type="ECO:0000256" key="10">
    <source>
        <dbReference type="ARBA" id="ARBA00022847"/>
    </source>
</evidence>
<evidence type="ECO:0000256" key="12">
    <source>
        <dbReference type="ARBA" id="ARBA00023053"/>
    </source>
</evidence>
<feature type="domain" description="Amino acid permease N-terminal" evidence="28">
    <location>
        <begin position="51"/>
        <end position="87"/>
    </location>
</feature>
<keyword evidence="8" id="KW-0067">ATP-binding</keyword>
<dbReference type="FunFam" id="1.20.1740.10:FF:000018">
    <property type="entry name" value="solute carrier family 12 member 3 isoform X2"/>
    <property type="match status" value="1"/>
</dbReference>
<dbReference type="Pfam" id="PF08403">
    <property type="entry name" value="AA_permease_N"/>
    <property type="match status" value="1"/>
</dbReference>
<evidence type="ECO:0000259" key="26">
    <source>
        <dbReference type="Pfam" id="PF00324"/>
    </source>
</evidence>
<evidence type="ECO:0000313" key="29">
    <source>
        <dbReference type="EMBL" id="EDV26617.1"/>
    </source>
</evidence>
<evidence type="ECO:0000256" key="20">
    <source>
        <dbReference type="ARBA" id="ARBA00056815"/>
    </source>
</evidence>
<dbReference type="HOGENOM" id="CLU_001883_0_0_1"/>
<reference evidence="29 30" key="1">
    <citation type="journal article" date="2008" name="Nature">
        <title>The Trichoplax genome and the nature of placozoans.</title>
        <authorList>
            <person name="Srivastava M."/>
            <person name="Begovic E."/>
            <person name="Chapman J."/>
            <person name="Putnam N.H."/>
            <person name="Hellsten U."/>
            <person name="Kawashima T."/>
            <person name="Kuo A."/>
            <person name="Mitros T."/>
            <person name="Salamov A."/>
            <person name="Carpenter M.L."/>
            <person name="Signorovitch A.Y."/>
            <person name="Moreno M.A."/>
            <person name="Kamm K."/>
            <person name="Grimwood J."/>
            <person name="Schmutz J."/>
            <person name="Shapiro H."/>
            <person name="Grigoriev I.V."/>
            <person name="Buss L.W."/>
            <person name="Schierwater B."/>
            <person name="Dellaporta S.L."/>
            <person name="Rokhsar D.S."/>
        </authorList>
    </citation>
    <scope>NUCLEOTIDE SEQUENCE [LARGE SCALE GENOMIC DNA]</scope>
    <source>
        <strain evidence="29 30">Grell-BS-1999</strain>
    </source>
</reference>
<keyword evidence="12" id="KW-0915">Sodium</keyword>
<proteinExistence type="inferred from homology"/>
<evidence type="ECO:0000259" key="28">
    <source>
        <dbReference type="Pfam" id="PF08403"/>
    </source>
</evidence>
<evidence type="ECO:0000256" key="1">
    <source>
        <dbReference type="ARBA" id="ARBA00004424"/>
    </source>
</evidence>
<dbReference type="Gene3D" id="1.20.1740.10">
    <property type="entry name" value="Amino acid/polyamine transporter I"/>
    <property type="match status" value="1"/>
</dbReference>
<accession>B3RT19</accession>
<evidence type="ECO:0000256" key="9">
    <source>
        <dbReference type="ARBA" id="ARBA00022843"/>
    </source>
</evidence>
<feature type="transmembrane region" description="Helical" evidence="25">
    <location>
        <begin position="126"/>
        <end position="145"/>
    </location>
</feature>
<evidence type="ECO:0000256" key="14">
    <source>
        <dbReference type="ARBA" id="ARBA00023136"/>
    </source>
</evidence>
<dbReference type="eggNOG" id="KOG2083">
    <property type="taxonomic scope" value="Eukaryota"/>
</dbReference>
<dbReference type="EMBL" id="DS985243">
    <property type="protein sequence ID" value="EDV26617.1"/>
    <property type="molecule type" value="Genomic_DNA"/>
</dbReference>
<keyword evidence="6 25" id="KW-0812">Transmembrane</keyword>
<feature type="domain" description="SLC12A transporter C-terminal" evidence="27">
    <location>
        <begin position="608"/>
        <end position="976"/>
    </location>
</feature>
<dbReference type="InParanoid" id="B3RT19"/>
<evidence type="ECO:0000256" key="22">
    <source>
        <dbReference type="ARBA" id="ARBA00073714"/>
    </source>
</evidence>
<keyword evidence="30" id="KW-1185">Reference proteome</keyword>
<name>B3RT19_TRIAD</name>
<evidence type="ECO:0000259" key="27">
    <source>
        <dbReference type="Pfam" id="PF03522"/>
    </source>
</evidence>
<dbReference type="InterPro" id="IPR004842">
    <property type="entry name" value="SLC12A_fam"/>
</dbReference>
<comment type="subcellular location">
    <subcellularLocation>
        <location evidence="1">Apical cell membrane</location>
        <topology evidence="1">Multi-pass membrane protein</topology>
    </subcellularLocation>
</comment>
<feature type="transmembrane region" description="Helical" evidence="25">
    <location>
        <begin position="311"/>
        <end position="332"/>
    </location>
</feature>
<evidence type="ECO:0000256" key="24">
    <source>
        <dbReference type="ARBA" id="ARBA00077939"/>
    </source>
</evidence>
<dbReference type="RefSeq" id="XP_002110613.1">
    <property type="nucleotide sequence ID" value="XM_002110577.1"/>
</dbReference>
<keyword evidence="14 25" id="KW-0472">Membrane</keyword>
<feature type="transmembrane region" description="Helical" evidence="25">
    <location>
        <begin position="151"/>
        <end position="176"/>
    </location>
</feature>
<evidence type="ECO:0000256" key="11">
    <source>
        <dbReference type="ARBA" id="ARBA00022989"/>
    </source>
</evidence>
<dbReference type="KEGG" id="tad:TRIADDRAFT_54806"/>
<dbReference type="GO" id="GO:1902476">
    <property type="term" value="P:chloride transmembrane transport"/>
    <property type="evidence" value="ECO:0000318"/>
    <property type="project" value="GO_Central"/>
</dbReference>
<dbReference type="GO" id="GO:0055075">
    <property type="term" value="P:potassium ion homeostasis"/>
    <property type="evidence" value="ECO:0000318"/>
    <property type="project" value="GO_Central"/>
</dbReference>
<evidence type="ECO:0000256" key="3">
    <source>
        <dbReference type="ARBA" id="ARBA00022448"/>
    </source>
</evidence>
<dbReference type="GO" id="GO:0008511">
    <property type="term" value="F:sodium:potassium:chloride symporter activity"/>
    <property type="evidence" value="ECO:0000318"/>
    <property type="project" value="GO_Central"/>
</dbReference>
<comment type="function">
    <text evidence="20">Electroneutral sodium and chloride ion cotransporter, which acts as a key mediator of sodium and chloride reabsorption in kidney distal convoluted tubules. Also acts as a receptor for the pro-inflammatory cytokine IL18, thereby contributing to IL18-induced cytokine production, including IFNG, IL6, IL18 and CCL2. May act either independently of IL18R1, or in a complex with IL18R1.</text>
</comment>
<evidence type="ECO:0000313" key="30">
    <source>
        <dbReference type="Proteomes" id="UP000009022"/>
    </source>
</evidence>
<dbReference type="OMA" id="QDYVRCR"/>
<feature type="transmembrane region" description="Helical" evidence="25">
    <location>
        <begin position="229"/>
        <end position="250"/>
    </location>
</feature>
<feature type="transmembrane region" description="Helical" evidence="25">
    <location>
        <begin position="257"/>
        <end position="279"/>
    </location>
</feature>
<comment type="subunit">
    <text evidence="21">Homodimer; adopts a domain-swap conformation at the scissor helices connecting the transmembrane domain and C-terminal domain. Interacts with KLHL3. Interacts with IL18R1; this interaction is increased by IL18 treatment.</text>
</comment>
<keyword evidence="17" id="KW-0739">Sodium transport</keyword>
<dbReference type="Pfam" id="PF03522">
    <property type="entry name" value="SLC12"/>
    <property type="match status" value="1"/>
</dbReference>
<keyword evidence="18" id="KW-0868">Chloride</keyword>
<dbReference type="Proteomes" id="UP000009022">
    <property type="component" value="Unassembled WGS sequence"/>
</dbReference>
<organism evidence="29 30">
    <name type="scientific">Trichoplax adhaerens</name>
    <name type="common">Trichoplax reptans</name>
    <dbReference type="NCBI Taxonomy" id="10228"/>
    <lineage>
        <taxon>Eukaryota</taxon>
        <taxon>Metazoa</taxon>
        <taxon>Placozoa</taxon>
        <taxon>Uniplacotomia</taxon>
        <taxon>Trichoplacea</taxon>
        <taxon>Trichoplacidae</taxon>
        <taxon>Trichoplax</taxon>
    </lineage>
</organism>
<feature type="transmembrane region" description="Helical" evidence="25">
    <location>
        <begin position="521"/>
        <end position="553"/>
    </location>
</feature>